<dbReference type="GO" id="GO:0008061">
    <property type="term" value="F:chitin binding"/>
    <property type="evidence" value="ECO:0007669"/>
    <property type="project" value="TreeGrafter"/>
</dbReference>
<dbReference type="Gene3D" id="3.20.20.80">
    <property type="entry name" value="Glycosidases"/>
    <property type="match status" value="2"/>
</dbReference>
<dbReference type="InterPro" id="IPR001223">
    <property type="entry name" value="Glyco_hydro18_cat"/>
</dbReference>
<dbReference type="InterPro" id="IPR017853">
    <property type="entry name" value="GH"/>
</dbReference>
<evidence type="ECO:0000259" key="1">
    <source>
        <dbReference type="Pfam" id="PF00704"/>
    </source>
</evidence>
<dbReference type="GO" id="GO:0005975">
    <property type="term" value="P:carbohydrate metabolic process"/>
    <property type="evidence" value="ECO:0007669"/>
    <property type="project" value="InterPro"/>
</dbReference>
<sequence length="386" mass="44140">MSKLLFNEGFFSRLLKLKEVNGDLKLILLIRPLATDWMLYLNKERNIITNGVKWLNESGFDGLAFPLYIKPSHRDKLADFLCEMKSEFDKYGYMLTSLIIDHSFPEPAPGKESTISKLARKMRDSSLGWTVRRDNATQEPYAFSTTGLWSSYEDTTSMAFKARYVLEKDLHGLDIVVIDVDDDEGVGGEGRFPLTRAVYNTCCDHVSLITEERGRYSETYRLAPLSFIKSNVDWFIERELPAEKITFTVPAFGVYVTLENHNETELGAKYSGPGLEYKEFSGWNTIRYKELLRTLNDSSLGWTFRRDKETKEPYAFSTTGLWTSYEDATSISFKARYVMEKGLHGMDIVAVDVDDDEGVEGEGRFPLTRAIYNTFNRGNQSLDAKP</sequence>
<dbReference type="PANTHER" id="PTHR11177:SF317">
    <property type="entry name" value="CHITINASE 12-RELATED"/>
    <property type="match status" value="1"/>
</dbReference>
<organism evidence="2 3">
    <name type="scientific">Ladona fulva</name>
    <name type="common">Scarce chaser dragonfly</name>
    <name type="synonym">Libellula fulva</name>
    <dbReference type="NCBI Taxonomy" id="123851"/>
    <lineage>
        <taxon>Eukaryota</taxon>
        <taxon>Metazoa</taxon>
        <taxon>Ecdysozoa</taxon>
        <taxon>Arthropoda</taxon>
        <taxon>Hexapoda</taxon>
        <taxon>Insecta</taxon>
        <taxon>Pterygota</taxon>
        <taxon>Palaeoptera</taxon>
        <taxon>Odonata</taxon>
        <taxon>Epiprocta</taxon>
        <taxon>Anisoptera</taxon>
        <taxon>Libelluloidea</taxon>
        <taxon>Libellulidae</taxon>
        <taxon>Ladona</taxon>
    </lineage>
</organism>
<dbReference type="SUPFAM" id="SSF51445">
    <property type="entry name" value="(Trans)glycosidases"/>
    <property type="match status" value="2"/>
</dbReference>
<dbReference type="InterPro" id="IPR050314">
    <property type="entry name" value="Glycosyl_Hydrlase_18"/>
</dbReference>
<comment type="caution">
    <text evidence="2">The sequence shown here is derived from an EMBL/GenBank/DDBJ whole genome shotgun (WGS) entry which is preliminary data.</text>
</comment>
<evidence type="ECO:0000313" key="2">
    <source>
        <dbReference type="EMBL" id="KAG8223994.1"/>
    </source>
</evidence>
<evidence type="ECO:0000313" key="3">
    <source>
        <dbReference type="Proteomes" id="UP000792457"/>
    </source>
</evidence>
<dbReference type="InterPro" id="IPR029070">
    <property type="entry name" value="Chitinase_insertion_sf"/>
</dbReference>
<dbReference type="AlphaFoldDB" id="A0A8K0JXL1"/>
<dbReference type="Proteomes" id="UP000792457">
    <property type="component" value="Unassembled WGS sequence"/>
</dbReference>
<gene>
    <name evidence="2" type="ORF">J437_LFUL012097</name>
</gene>
<name>A0A8K0JXL1_LADFU</name>
<reference evidence="2" key="2">
    <citation type="submission" date="2017-10" db="EMBL/GenBank/DDBJ databases">
        <title>Ladona fulva Genome sequencing and assembly.</title>
        <authorList>
            <person name="Murali S."/>
            <person name="Richards S."/>
            <person name="Bandaranaike D."/>
            <person name="Bellair M."/>
            <person name="Blankenburg K."/>
            <person name="Chao H."/>
            <person name="Dinh H."/>
            <person name="Doddapaneni H."/>
            <person name="Dugan-Rocha S."/>
            <person name="Elkadiri S."/>
            <person name="Gnanaolivu R."/>
            <person name="Hernandez B."/>
            <person name="Skinner E."/>
            <person name="Javaid M."/>
            <person name="Lee S."/>
            <person name="Li M."/>
            <person name="Ming W."/>
            <person name="Munidasa M."/>
            <person name="Muniz J."/>
            <person name="Nguyen L."/>
            <person name="Hughes D."/>
            <person name="Osuji N."/>
            <person name="Pu L.-L."/>
            <person name="Puazo M."/>
            <person name="Qu C."/>
            <person name="Quiroz J."/>
            <person name="Raj R."/>
            <person name="Weissenberger G."/>
            <person name="Xin Y."/>
            <person name="Zou X."/>
            <person name="Han Y."/>
            <person name="Worley K."/>
            <person name="Muzny D."/>
            <person name="Gibbs R."/>
        </authorList>
    </citation>
    <scope>NUCLEOTIDE SEQUENCE</scope>
    <source>
        <strain evidence="2">Sampled in the wild</strain>
    </source>
</reference>
<dbReference type="OrthoDB" id="10066324at2759"/>
<proteinExistence type="predicted"/>
<protein>
    <recommendedName>
        <fullName evidence="1">GH18 domain-containing protein</fullName>
    </recommendedName>
</protein>
<keyword evidence="3" id="KW-1185">Reference proteome</keyword>
<dbReference type="GO" id="GO:0005576">
    <property type="term" value="C:extracellular region"/>
    <property type="evidence" value="ECO:0007669"/>
    <property type="project" value="TreeGrafter"/>
</dbReference>
<dbReference type="GO" id="GO:0004568">
    <property type="term" value="F:chitinase activity"/>
    <property type="evidence" value="ECO:0007669"/>
    <property type="project" value="TreeGrafter"/>
</dbReference>
<dbReference type="GO" id="GO:0006032">
    <property type="term" value="P:chitin catabolic process"/>
    <property type="evidence" value="ECO:0007669"/>
    <property type="project" value="TreeGrafter"/>
</dbReference>
<feature type="domain" description="GH18" evidence="1">
    <location>
        <begin position="219"/>
        <end position="353"/>
    </location>
</feature>
<dbReference type="Gene3D" id="3.10.50.10">
    <property type="match status" value="2"/>
</dbReference>
<accession>A0A8K0JXL1</accession>
<dbReference type="PANTHER" id="PTHR11177">
    <property type="entry name" value="CHITINASE"/>
    <property type="match status" value="1"/>
</dbReference>
<dbReference type="Pfam" id="PF00704">
    <property type="entry name" value="Glyco_hydro_18"/>
    <property type="match status" value="1"/>
</dbReference>
<reference evidence="2" key="1">
    <citation type="submission" date="2013-04" db="EMBL/GenBank/DDBJ databases">
        <authorList>
            <person name="Qu J."/>
            <person name="Murali S.C."/>
            <person name="Bandaranaike D."/>
            <person name="Bellair M."/>
            <person name="Blankenburg K."/>
            <person name="Chao H."/>
            <person name="Dinh H."/>
            <person name="Doddapaneni H."/>
            <person name="Downs B."/>
            <person name="Dugan-Rocha S."/>
            <person name="Elkadiri S."/>
            <person name="Gnanaolivu R.D."/>
            <person name="Hernandez B."/>
            <person name="Javaid M."/>
            <person name="Jayaseelan J.C."/>
            <person name="Lee S."/>
            <person name="Li M."/>
            <person name="Ming W."/>
            <person name="Munidasa M."/>
            <person name="Muniz J."/>
            <person name="Nguyen L."/>
            <person name="Ongeri F."/>
            <person name="Osuji N."/>
            <person name="Pu L.-L."/>
            <person name="Puazo M."/>
            <person name="Qu C."/>
            <person name="Quiroz J."/>
            <person name="Raj R."/>
            <person name="Weissenberger G."/>
            <person name="Xin Y."/>
            <person name="Zou X."/>
            <person name="Han Y."/>
            <person name="Richards S."/>
            <person name="Worley K."/>
            <person name="Muzny D."/>
            <person name="Gibbs R."/>
        </authorList>
    </citation>
    <scope>NUCLEOTIDE SEQUENCE</scope>
    <source>
        <strain evidence="2">Sampled in the wild</strain>
    </source>
</reference>
<dbReference type="EMBL" id="KZ308181">
    <property type="protein sequence ID" value="KAG8223994.1"/>
    <property type="molecule type" value="Genomic_DNA"/>
</dbReference>